<dbReference type="Gene3D" id="2.10.230.10">
    <property type="entry name" value="Heat shock protein DnaJ, cysteine-rich domain"/>
    <property type="match status" value="1"/>
</dbReference>
<evidence type="ECO:0000313" key="2">
    <source>
        <dbReference type="EMBL" id="MBB3041179.1"/>
    </source>
</evidence>
<feature type="compositionally biased region" description="Low complexity" evidence="1">
    <location>
        <begin position="13"/>
        <end position="24"/>
    </location>
</feature>
<dbReference type="SUPFAM" id="SSF57938">
    <property type="entry name" value="DnaJ/Hsp40 cysteine-rich domain"/>
    <property type="match status" value="1"/>
</dbReference>
<keyword evidence="3" id="KW-1185">Reference proteome</keyword>
<evidence type="ECO:0000313" key="3">
    <source>
        <dbReference type="Proteomes" id="UP000589626"/>
    </source>
</evidence>
<protein>
    <recommendedName>
        <fullName evidence="4">Transcription factor zinc-finger domain-containing protein</fullName>
    </recommendedName>
</protein>
<gene>
    <name evidence="2" type="ORF">FHU40_000980</name>
</gene>
<feature type="region of interest" description="Disordered" evidence="1">
    <location>
        <begin position="1"/>
        <end position="40"/>
    </location>
</feature>
<reference evidence="2 3" key="1">
    <citation type="submission" date="2020-08" db="EMBL/GenBank/DDBJ databases">
        <title>Sequencing the genomes of 1000 actinobacteria strains.</title>
        <authorList>
            <person name="Klenk H.-P."/>
        </authorList>
    </citation>
    <scope>NUCLEOTIDE SEQUENCE [LARGE SCALE GENOMIC DNA]</scope>
    <source>
        <strain evidence="2 3">DSM 105498</strain>
    </source>
</reference>
<dbReference type="AlphaFoldDB" id="A0A7W4YZH6"/>
<dbReference type="EMBL" id="JACHWR010000001">
    <property type="protein sequence ID" value="MBB3041179.1"/>
    <property type="molecule type" value="Genomic_DNA"/>
</dbReference>
<comment type="caution">
    <text evidence="2">The sequence shown here is derived from an EMBL/GenBank/DDBJ whole genome shotgun (WGS) entry which is preliminary data.</text>
</comment>
<dbReference type="InterPro" id="IPR036410">
    <property type="entry name" value="HSP_DnaJ_Cys-rich_dom_sf"/>
</dbReference>
<sequence>MTATETLRLPGHPTTTRPAPAEPTKVLEPPPAYDPCDHLDTTRPHDLDTCPSCQGQCLVEVRDWMTGLDVWITCPACAGTGERGTA</sequence>
<accession>A0A7W4YZH6</accession>
<dbReference type="Proteomes" id="UP000589626">
    <property type="component" value="Unassembled WGS sequence"/>
</dbReference>
<organism evidence="2 3">
    <name type="scientific">Nocardioides soli</name>
    <dbReference type="NCBI Taxonomy" id="1036020"/>
    <lineage>
        <taxon>Bacteria</taxon>
        <taxon>Bacillati</taxon>
        <taxon>Actinomycetota</taxon>
        <taxon>Actinomycetes</taxon>
        <taxon>Propionibacteriales</taxon>
        <taxon>Nocardioidaceae</taxon>
        <taxon>Nocardioides</taxon>
    </lineage>
</organism>
<dbReference type="RefSeq" id="WP_183591106.1">
    <property type="nucleotide sequence ID" value="NZ_JACHWR010000001.1"/>
</dbReference>
<evidence type="ECO:0008006" key="4">
    <source>
        <dbReference type="Google" id="ProtNLM"/>
    </source>
</evidence>
<proteinExistence type="predicted"/>
<evidence type="ECO:0000256" key="1">
    <source>
        <dbReference type="SAM" id="MobiDB-lite"/>
    </source>
</evidence>
<name>A0A7W4YZH6_9ACTN</name>